<dbReference type="AlphaFoldDB" id="A0A7S4AQ97"/>
<evidence type="ECO:0000313" key="2">
    <source>
        <dbReference type="EMBL" id="CAE0723239.1"/>
    </source>
</evidence>
<proteinExistence type="predicted"/>
<feature type="region of interest" description="Disordered" evidence="1">
    <location>
        <begin position="208"/>
        <end position="232"/>
    </location>
</feature>
<organism evidence="2">
    <name type="scientific">Pseudo-nitzschia australis</name>
    <dbReference type="NCBI Taxonomy" id="44445"/>
    <lineage>
        <taxon>Eukaryota</taxon>
        <taxon>Sar</taxon>
        <taxon>Stramenopiles</taxon>
        <taxon>Ochrophyta</taxon>
        <taxon>Bacillariophyta</taxon>
        <taxon>Bacillariophyceae</taxon>
        <taxon>Bacillariophycidae</taxon>
        <taxon>Bacillariales</taxon>
        <taxon>Bacillariaceae</taxon>
        <taxon>Pseudo-nitzschia</taxon>
    </lineage>
</organism>
<feature type="region of interest" description="Disordered" evidence="1">
    <location>
        <begin position="104"/>
        <end position="125"/>
    </location>
</feature>
<feature type="compositionally biased region" description="Basic and acidic residues" evidence="1">
    <location>
        <begin position="860"/>
        <end position="870"/>
    </location>
</feature>
<feature type="compositionally biased region" description="Low complexity" evidence="1">
    <location>
        <begin position="307"/>
        <end position="320"/>
    </location>
</feature>
<feature type="region of interest" description="Disordered" evidence="1">
    <location>
        <begin position="150"/>
        <end position="171"/>
    </location>
</feature>
<protein>
    <submittedName>
        <fullName evidence="2">Uncharacterized protein</fullName>
    </submittedName>
</protein>
<accession>A0A7S4AQ97</accession>
<dbReference type="EMBL" id="HBIX01023060">
    <property type="protein sequence ID" value="CAE0723239.1"/>
    <property type="molecule type" value="Transcribed_RNA"/>
</dbReference>
<sequence length="895" mass="99389">MDNYKFNARNLDSLISATLARERNSDRERHESEYFYRREDFSELLRRTIAQVELCTSDDRDKKQINNNNNPSTNKERLELGHKIIETVRALELNLEEIDKGRQSLNKNNRSSGISLRSGASSATVKRRYNTTDGTITSVRVFNCENNIDEESIGSNDGGRPLIDNGDGDDDDYVGVVDPDKLLLGLAARDAIWRKQVVSVLNKAIDDVEENGDSGEGKSKDSVPLNNNNGGRGLDLTKQLGYFLFREDSPGSPKQGTKSPSFSFPPPEITRVIFDLTTYIAASAATGNDDFTAFGASLGSKQSSNASSFRSSGTTTTKTGAGMGRASLRTDILLATHFVLNEALPRWLKSFRPLKLRERAILWPSQSSNSNGTSFGNDPLLGTYTRSLDGDSSTALDSGDSRTPTGVAQTKIKEMREQAEYQVVDHKSRPEPETFFLATYYYTQKIIGSDLAHDEDLSTIMNQKSFVETYGAYLQIQTCLSAAASVKDEVAISAILKAATNDPCHRDAVREIYNSNSNGLLFYDSGKLSALLQCLTDVRSETKEERRTVLRDLCVSGYPDIQPWQVRDACLSSPQPNSNSNGTREQRSDTVMEALYYSYLSRLLNPVDGHEPARQDVDLVKEFCEWSVGTRHQPGKEKKATRSMENFVNVASRSSIHHESYRRDLVMLLDLSMTIENHDLALDLVDEIFGNEKLSSNKTALDRALCSLRNIGGIALVFCSDPSKETKGFETLRRIFGLFEKMATNRSSSVCRNSITIPDELFALFQQWKIQTGSNGDDPKMYLLIDFAIEVSSVPGDVVRALLLWSAASKNHHHHQFGGSLCSRLEDLLCRGIHFAALNGELSGTRLRLRYARTTFRELGSDSSTREGRGSGDNTKSQTAGIWETMATGNLPIEK</sequence>
<feature type="region of interest" description="Disordered" evidence="1">
    <location>
        <begin position="860"/>
        <end position="881"/>
    </location>
</feature>
<gene>
    <name evidence="2" type="ORF">PAUS00366_LOCUS15995</name>
</gene>
<evidence type="ECO:0000256" key="1">
    <source>
        <dbReference type="SAM" id="MobiDB-lite"/>
    </source>
</evidence>
<feature type="region of interest" description="Disordered" evidence="1">
    <location>
        <begin position="301"/>
        <end position="322"/>
    </location>
</feature>
<name>A0A7S4AQ97_9STRA</name>
<feature type="compositionally biased region" description="Low complexity" evidence="1">
    <location>
        <begin position="110"/>
        <end position="123"/>
    </location>
</feature>
<reference evidence="2" key="1">
    <citation type="submission" date="2021-01" db="EMBL/GenBank/DDBJ databases">
        <authorList>
            <person name="Corre E."/>
            <person name="Pelletier E."/>
            <person name="Niang G."/>
            <person name="Scheremetjew M."/>
            <person name="Finn R."/>
            <person name="Kale V."/>
            <person name="Holt S."/>
            <person name="Cochrane G."/>
            <person name="Meng A."/>
            <person name="Brown T."/>
            <person name="Cohen L."/>
        </authorList>
    </citation>
    <scope>NUCLEOTIDE SEQUENCE</scope>
    <source>
        <strain evidence="2">10249 10 AB</strain>
    </source>
</reference>